<organism evidence="1 2">
    <name type="scientific">Pseudarthrobacter defluvii</name>
    <dbReference type="NCBI Taxonomy" id="410837"/>
    <lineage>
        <taxon>Bacteria</taxon>
        <taxon>Bacillati</taxon>
        <taxon>Actinomycetota</taxon>
        <taxon>Actinomycetes</taxon>
        <taxon>Micrococcales</taxon>
        <taxon>Micrococcaceae</taxon>
        <taxon>Pseudarthrobacter</taxon>
    </lineage>
</organism>
<proteinExistence type="predicted"/>
<dbReference type="EMBL" id="JAUSSY010000018">
    <property type="protein sequence ID" value="MDQ0120759.1"/>
    <property type="molecule type" value="Genomic_DNA"/>
</dbReference>
<name>A0ABT9UR32_9MICC</name>
<gene>
    <name evidence="1" type="ORF">J2T22_003966</name>
</gene>
<accession>A0ABT9UR32</accession>
<keyword evidence="2" id="KW-1185">Reference proteome</keyword>
<dbReference type="Proteomes" id="UP001226389">
    <property type="component" value="Unassembled WGS sequence"/>
</dbReference>
<comment type="caution">
    <text evidence="1">The sequence shown here is derived from an EMBL/GenBank/DDBJ whole genome shotgun (WGS) entry which is preliminary data.</text>
</comment>
<evidence type="ECO:0000313" key="1">
    <source>
        <dbReference type="EMBL" id="MDQ0120759.1"/>
    </source>
</evidence>
<reference evidence="1 2" key="1">
    <citation type="submission" date="2023-07" db="EMBL/GenBank/DDBJ databases">
        <title>Sorghum-associated microbial communities from plants grown in Nebraska, USA.</title>
        <authorList>
            <person name="Schachtman D."/>
        </authorList>
    </citation>
    <scope>NUCLEOTIDE SEQUENCE [LARGE SCALE GENOMIC DNA]</scope>
    <source>
        <strain evidence="1 2">DS994</strain>
    </source>
</reference>
<evidence type="ECO:0000313" key="2">
    <source>
        <dbReference type="Proteomes" id="UP001226389"/>
    </source>
</evidence>
<dbReference type="RefSeq" id="WP_275179656.1">
    <property type="nucleotide sequence ID" value="NZ_JAUSSY010000018.1"/>
</dbReference>
<protein>
    <submittedName>
        <fullName evidence="1">Uncharacterized protein</fullName>
    </submittedName>
</protein>
<sequence>MTASTESINPPDTAVGFGFAEIAYLIRRFDTDAARKSAQVLRLEEEVQSDPICVAGGSSLLARGFASVDDDLELEGPAVPTAYALSRAGRWTEISLVDGEKTDTVVHVESDKVSVLMQPRTLGTWFVFAQDPSIDGADAQLSLIKEHRRTHPEGTAFVRVKSISGEDHLLIRPEGLGWAVGKVIDPTRDVEEITGLDTYGLLTRIRETRGETT</sequence>